<proteinExistence type="predicted"/>
<organism evidence="1 2">
    <name type="scientific">Rhizoctonia solani 123E</name>
    <dbReference type="NCBI Taxonomy" id="1423351"/>
    <lineage>
        <taxon>Eukaryota</taxon>
        <taxon>Fungi</taxon>
        <taxon>Dikarya</taxon>
        <taxon>Basidiomycota</taxon>
        <taxon>Agaricomycotina</taxon>
        <taxon>Agaricomycetes</taxon>
        <taxon>Cantharellales</taxon>
        <taxon>Ceratobasidiaceae</taxon>
        <taxon>Rhizoctonia</taxon>
    </lineage>
</organism>
<protein>
    <submittedName>
        <fullName evidence="1">Putative reovirus sigma C capsid domain protein</fullName>
    </submittedName>
</protein>
<dbReference type="Proteomes" id="UP000027456">
    <property type="component" value="Unassembled WGS sequence"/>
</dbReference>
<keyword evidence="2" id="KW-1185">Reference proteome</keyword>
<reference evidence="1 2" key="1">
    <citation type="submission" date="2013-12" db="EMBL/GenBank/DDBJ databases">
        <authorList>
            <person name="Cubeta M."/>
            <person name="Pakala S."/>
            <person name="Fedorova N."/>
            <person name="Thomas E."/>
            <person name="Dean R."/>
            <person name="Jabaji S."/>
            <person name="Neate S."/>
            <person name="Toda T."/>
            <person name="Tavantzis S."/>
            <person name="Vilgalys R."/>
            <person name="Bharathan N."/>
            <person name="Pakala S."/>
            <person name="Losada L.S."/>
            <person name="Zafar N."/>
            <person name="Nierman W."/>
        </authorList>
    </citation>
    <scope>NUCLEOTIDE SEQUENCE [LARGE SCALE GENOMIC DNA]</scope>
    <source>
        <strain evidence="1 2">123E</strain>
    </source>
</reference>
<gene>
    <name evidence="1" type="ORF">V565_179310</name>
</gene>
<comment type="caution">
    <text evidence="1">The sequence shown here is derived from an EMBL/GenBank/DDBJ whole genome shotgun (WGS) entry which is preliminary data.</text>
</comment>
<evidence type="ECO:0000313" key="1">
    <source>
        <dbReference type="EMBL" id="KEP46838.1"/>
    </source>
</evidence>
<dbReference type="AlphaFoldDB" id="A0A074RQ83"/>
<sequence>MAAITFSQEESDKFFQAAIEELVADRENFKFSGNVAKVGEWAVQVDESFTQILYGLKQLDDKHGTDFPALGPYFNEWHGYKKQLDAHLHLSRDVASRHALDLRSSFRVLFTTSRC</sequence>
<dbReference type="EMBL" id="AZST01000933">
    <property type="protein sequence ID" value="KEP46838.1"/>
    <property type="molecule type" value="Genomic_DNA"/>
</dbReference>
<dbReference type="OrthoDB" id="3198211at2759"/>
<accession>A0A074RQ83</accession>
<name>A0A074RQ83_9AGAM</name>
<evidence type="ECO:0000313" key="2">
    <source>
        <dbReference type="Proteomes" id="UP000027456"/>
    </source>
</evidence>
<dbReference type="HOGENOM" id="CLU_2110353_0_0_1"/>